<dbReference type="GO" id="GO:0016121">
    <property type="term" value="P:carotene catabolic process"/>
    <property type="evidence" value="ECO:0007669"/>
    <property type="project" value="TreeGrafter"/>
</dbReference>
<comment type="cofactor">
    <cofactor evidence="5">
        <name>Fe(2+)</name>
        <dbReference type="ChEBI" id="CHEBI:29033"/>
    </cofactor>
    <text evidence="5">Binds 1 Fe(2+) ion per subunit.</text>
</comment>
<gene>
    <name evidence="6" type="ORF">LMG28614_01432</name>
</gene>
<dbReference type="EMBL" id="CADIKK010000005">
    <property type="protein sequence ID" value="CAB3782371.1"/>
    <property type="molecule type" value="Genomic_DNA"/>
</dbReference>
<evidence type="ECO:0000256" key="3">
    <source>
        <dbReference type="ARBA" id="ARBA00023002"/>
    </source>
</evidence>
<dbReference type="EC" id="1.13.11.82" evidence="6"/>
<feature type="binding site" evidence="5">
    <location>
        <position position="443"/>
    </location>
    <ligand>
        <name>Fe cation</name>
        <dbReference type="ChEBI" id="CHEBI:24875"/>
        <note>catalytic</note>
    </ligand>
</feature>
<reference evidence="6 7" key="1">
    <citation type="submission" date="2020-04" db="EMBL/GenBank/DDBJ databases">
        <authorList>
            <person name="De Canck E."/>
        </authorList>
    </citation>
    <scope>NUCLEOTIDE SEQUENCE [LARGE SCALE GENOMIC DNA]</scope>
    <source>
        <strain evidence="6 7">LMG 28614</strain>
    </source>
</reference>
<name>A0A6S7AYW7_9BURK</name>
<protein>
    <submittedName>
        <fullName evidence="6">8'-apo-carotenoid 13,14-cleaving dioxygenase</fullName>
        <ecNumber evidence="6">1.13.11.82</ecNumber>
    </submittedName>
</protein>
<evidence type="ECO:0000256" key="1">
    <source>
        <dbReference type="ARBA" id="ARBA00006787"/>
    </source>
</evidence>
<organism evidence="6 7">
    <name type="scientific">Paraburkholderia ultramafica</name>
    <dbReference type="NCBI Taxonomy" id="1544867"/>
    <lineage>
        <taxon>Bacteria</taxon>
        <taxon>Pseudomonadati</taxon>
        <taxon>Pseudomonadota</taxon>
        <taxon>Betaproteobacteria</taxon>
        <taxon>Burkholderiales</taxon>
        <taxon>Burkholderiaceae</taxon>
        <taxon>Paraburkholderia</taxon>
    </lineage>
</organism>
<evidence type="ECO:0000256" key="5">
    <source>
        <dbReference type="PIRSR" id="PIRSR604294-1"/>
    </source>
</evidence>
<evidence type="ECO:0000256" key="2">
    <source>
        <dbReference type="ARBA" id="ARBA00022723"/>
    </source>
</evidence>
<dbReference type="AlphaFoldDB" id="A0A6S7AYW7"/>
<dbReference type="PANTHER" id="PTHR10543:SF89">
    <property type="entry name" value="CAROTENOID 9,10(9',10')-CLEAVAGE DIOXYGENASE 1"/>
    <property type="match status" value="1"/>
</dbReference>
<feature type="binding site" evidence="5">
    <location>
        <position position="209"/>
    </location>
    <ligand>
        <name>Fe cation</name>
        <dbReference type="ChEBI" id="CHEBI:24875"/>
        <note>catalytic</note>
    </ligand>
</feature>
<keyword evidence="2 5" id="KW-0479">Metal-binding</keyword>
<sequence length="455" mass="50678">MSTEPVNAAAFRNAYLADNFAPVEVETTAFDLKVTGTIPEELTGRLLRIGPNPASVPDPQRYHWFHSTGMAHGLRVRDGKAEWYRSRFVKDAAAVASLGRGPIPGPGAQRRDGPVNTNFTQAGDRLYATVEAGSLPVELDYELESVARSDFGGTLETGFTGHPRFDPVTGEQHALTYEAGEPVRYVSVGRDGRATTRARIDLPHVPLIHDCAFTASFIVVPDLPVTFQPQIARATFPWIWNERQDSRIGLLPRDGDVSRLQWFAAPRCFLFHFVNAYDEGDLTIIDLVRHPRSFDRDHNGPNEGETVLVRWTLDRRSGLLSETGLDWRGREFPRINGRFGGQAYRYAYTSPWWGSDASSGPAMKHDMVRGTAEVHDYGAGRMTLEPVFVRRPDAAQEDDGWIMSYVYDGNRNLSDVVILHAQDFAGDPVATIELPVRVPFGFHGGWSADKESHDQ</sequence>
<feature type="binding site" evidence="5">
    <location>
        <position position="272"/>
    </location>
    <ligand>
        <name>Fe cation</name>
        <dbReference type="ChEBI" id="CHEBI:24875"/>
        <note>catalytic</note>
    </ligand>
</feature>
<evidence type="ECO:0000313" key="6">
    <source>
        <dbReference type="EMBL" id="CAB3782371.1"/>
    </source>
</evidence>
<evidence type="ECO:0000256" key="4">
    <source>
        <dbReference type="ARBA" id="ARBA00023004"/>
    </source>
</evidence>
<dbReference type="GO" id="GO:0010436">
    <property type="term" value="F:carotenoid dioxygenase activity"/>
    <property type="evidence" value="ECO:0007669"/>
    <property type="project" value="TreeGrafter"/>
</dbReference>
<dbReference type="PANTHER" id="PTHR10543">
    <property type="entry name" value="BETA-CAROTENE DIOXYGENASE"/>
    <property type="match status" value="1"/>
</dbReference>
<proteinExistence type="inferred from homology"/>
<feature type="binding site" evidence="5">
    <location>
        <position position="162"/>
    </location>
    <ligand>
        <name>Fe cation</name>
        <dbReference type="ChEBI" id="CHEBI:24875"/>
        <note>catalytic</note>
    </ligand>
</feature>
<keyword evidence="3 6" id="KW-0560">Oxidoreductase</keyword>
<dbReference type="RefSeq" id="WP_175148849.1">
    <property type="nucleotide sequence ID" value="NZ_CADIKK010000005.1"/>
</dbReference>
<accession>A0A6S7AYW7</accession>
<comment type="similarity">
    <text evidence="1">Belongs to the carotenoid oxygenase family.</text>
</comment>
<dbReference type="GO" id="GO:0046872">
    <property type="term" value="F:metal ion binding"/>
    <property type="evidence" value="ECO:0007669"/>
    <property type="project" value="UniProtKB-KW"/>
</dbReference>
<dbReference type="InterPro" id="IPR004294">
    <property type="entry name" value="Carotenoid_Oase"/>
</dbReference>
<keyword evidence="7" id="KW-1185">Reference proteome</keyword>
<keyword evidence="6" id="KW-0223">Dioxygenase</keyword>
<keyword evidence="4 5" id="KW-0408">Iron</keyword>
<dbReference type="Pfam" id="PF03055">
    <property type="entry name" value="RPE65"/>
    <property type="match status" value="1"/>
</dbReference>
<dbReference type="Proteomes" id="UP000494365">
    <property type="component" value="Unassembled WGS sequence"/>
</dbReference>
<evidence type="ECO:0000313" key="7">
    <source>
        <dbReference type="Proteomes" id="UP000494365"/>
    </source>
</evidence>